<keyword evidence="4" id="KW-0636">Prenylation</keyword>
<dbReference type="GO" id="GO:0003924">
    <property type="term" value="F:GTPase activity"/>
    <property type="evidence" value="ECO:0007669"/>
    <property type="project" value="InterPro"/>
</dbReference>
<feature type="region of interest" description="Disordered" evidence="5">
    <location>
        <begin position="170"/>
        <end position="217"/>
    </location>
</feature>
<feature type="compositionally biased region" description="Low complexity" evidence="5">
    <location>
        <begin position="244"/>
        <end position="266"/>
    </location>
</feature>
<dbReference type="InterPro" id="IPR027417">
    <property type="entry name" value="P-loop_NTPase"/>
</dbReference>
<evidence type="ECO:0000313" key="6">
    <source>
        <dbReference type="EMBL" id="KAF7760603.1"/>
    </source>
</evidence>
<evidence type="ECO:0000313" key="7">
    <source>
        <dbReference type="Proteomes" id="UP000629468"/>
    </source>
</evidence>
<evidence type="ECO:0000256" key="3">
    <source>
        <dbReference type="ARBA" id="ARBA00023134"/>
    </source>
</evidence>
<comment type="similarity">
    <text evidence="1">Belongs to the small GTPase superfamily. Rab family.</text>
</comment>
<feature type="compositionally biased region" description="Polar residues" evidence="5">
    <location>
        <begin position="179"/>
        <end position="195"/>
    </location>
</feature>
<feature type="region of interest" description="Disordered" evidence="5">
    <location>
        <begin position="244"/>
        <end position="342"/>
    </location>
</feature>
<dbReference type="AlphaFoldDB" id="A0A8H7C1Q8"/>
<dbReference type="Pfam" id="PF00071">
    <property type="entry name" value="Ras"/>
    <property type="match status" value="1"/>
</dbReference>
<comment type="caution">
    <text evidence="6">The sequence shown here is derived from an EMBL/GenBank/DDBJ whole genome shotgun (WGS) entry which is preliminary data.</text>
</comment>
<dbReference type="PRINTS" id="PR00449">
    <property type="entry name" value="RASTRNSFRMNG"/>
</dbReference>
<evidence type="ECO:0000256" key="2">
    <source>
        <dbReference type="ARBA" id="ARBA00022741"/>
    </source>
</evidence>
<reference evidence="6 7" key="1">
    <citation type="journal article" name="Sci. Rep.">
        <title>Telomere-to-telomere assembled and centromere annotated genomes of the two main subspecies of the button mushroom Agaricus bisporus reveal especially polymorphic chromosome ends.</title>
        <authorList>
            <person name="Sonnenberg A.S.M."/>
            <person name="Sedaghat-Telgerd N."/>
            <person name="Lavrijssen B."/>
            <person name="Ohm R.A."/>
            <person name="Hendrickx P.M."/>
            <person name="Scholtmeijer K."/>
            <person name="Baars J.J.P."/>
            <person name="van Peer A."/>
        </authorList>
    </citation>
    <scope>NUCLEOTIDE SEQUENCE [LARGE SCALE GENOMIC DNA]</scope>
    <source>
        <strain evidence="6 7">H119_p4</strain>
    </source>
</reference>
<dbReference type="Gene3D" id="3.40.50.300">
    <property type="entry name" value="P-loop containing nucleotide triphosphate hydrolases"/>
    <property type="match status" value="1"/>
</dbReference>
<dbReference type="GO" id="GO:0032889">
    <property type="term" value="P:regulation of vacuole fusion, non-autophagic"/>
    <property type="evidence" value="ECO:0007669"/>
    <property type="project" value="TreeGrafter"/>
</dbReference>
<dbReference type="Proteomes" id="UP000629468">
    <property type="component" value="Unassembled WGS sequence"/>
</dbReference>
<keyword evidence="2" id="KW-0547">Nucleotide-binding</keyword>
<dbReference type="PANTHER" id="PTHR47981">
    <property type="entry name" value="RAB FAMILY"/>
    <property type="match status" value="1"/>
</dbReference>
<keyword evidence="4" id="KW-0449">Lipoprotein</keyword>
<accession>A0A8H7C1Q8</accession>
<dbReference type="SMART" id="SM00175">
    <property type="entry name" value="RAB"/>
    <property type="match status" value="1"/>
</dbReference>
<keyword evidence="3" id="KW-0342">GTP-binding</keyword>
<proteinExistence type="inferred from homology"/>
<feature type="compositionally biased region" description="Low complexity" evidence="5">
    <location>
        <begin position="198"/>
        <end position="217"/>
    </location>
</feature>
<dbReference type="PROSITE" id="PS51421">
    <property type="entry name" value="RAS"/>
    <property type="match status" value="1"/>
</dbReference>
<dbReference type="InterPro" id="IPR001806">
    <property type="entry name" value="Small_GTPase"/>
</dbReference>
<evidence type="ECO:0000256" key="5">
    <source>
        <dbReference type="SAM" id="MobiDB-lite"/>
    </source>
</evidence>
<feature type="compositionally biased region" description="Low complexity" evidence="5">
    <location>
        <begin position="305"/>
        <end position="330"/>
    </location>
</feature>
<dbReference type="GO" id="GO:0005525">
    <property type="term" value="F:GTP binding"/>
    <property type="evidence" value="ECO:0007669"/>
    <property type="project" value="UniProtKB-KW"/>
</dbReference>
<name>A0A8H7C1Q8_AGABI</name>
<evidence type="ECO:0000256" key="1">
    <source>
        <dbReference type="ARBA" id="ARBA00006270"/>
    </source>
</evidence>
<gene>
    <name evidence="6" type="ORF">Agabi119p4_11279</name>
</gene>
<dbReference type="FunFam" id="3.40.50.300:FF:001447">
    <property type="entry name" value="Ras-related protein Rab-1B"/>
    <property type="match status" value="1"/>
</dbReference>
<sequence length="414" mass="44515">MSSTTTATTHTIKLVVVGASGVGKTSIRGQFISGGFSSGYRATIGADFIAKTLPHPTKPENTVTLQIWDTAGQERFSSLSTAFFRGADAVILMFDVHRPESLEALKKWWAEFCVGVPLAEEDYPEHPCFIVGNKIDLEVSEGETQPDTISISQIQQFVEELMPLQISVEDDSSAPAEMKTSTSIHIGSQVSSVDATRSKSPSRIHSSSPSSNKFNSMSSLNTTPSLYHTPSSSMFSDIFHTARSSPEPAVSSSTSSTSSPSPREVSILARQRRLTVNSTRSGSSSSAATMTPSLFAREQQENAAGSSSHGTTSTTPEGGIVDLPSSLPSSGQPPPLPERGPSLHFTSAKTGEGVRNLFEHVAARVIRKSEYEEYFEARRMHYREGSLVETIRLGVDGRKQTGKIGNLVKSNCCS</sequence>
<dbReference type="SMART" id="SM00174">
    <property type="entry name" value="RHO"/>
    <property type="match status" value="1"/>
</dbReference>
<dbReference type="CDD" id="cd00154">
    <property type="entry name" value="Rab"/>
    <property type="match status" value="1"/>
</dbReference>
<evidence type="ECO:0000256" key="4">
    <source>
        <dbReference type="ARBA" id="ARBA00023289"/>
    </source>
</evidence>
<organism evidence="6 7">
    <name type="scientific">Agaricus bisporus var. burnettii</name>
    <dbReference type="NCBI Taxonomy" id="192524"/>
    <lineage>
        <taxon>Eukaryota</taxon>
        <taxon>Fungi</taxon>
        <taxon>Dikarya</taxon>
        <taxon>Basidiomycota</taxon>
        <taxon>Agaricomycotina</taxon>
        <taxon>Agaricomycetes</taxon>
        <taxon>Agaricomycetidae</taxon>
        <taxon>Agaricales</taxon>
        <taxon>Agaricineae</taxon>
        <taxon>Agaricaceae</taxon>
        <taxon>Agaricus</taxon>
    </lineage>
</organism>
<protein>
    <recommendedName>
        <fullName evidence="8">Ras-domain-containing protein</fullName>
    </recommendedName>
</protein>
<evidence type="ECO:0008006" key="8">
    <source>
        <dbReference type="Google" id="ProtNLM"/>
    </source>
</evidence>
<dbReference type="NCBIfam" id="TIGR00231">
    <property type="entry name" value="small_GTP"/>
    <property type="match status" value="1"/>
</dbReference>
<dbReference type="EMBL" id="JABXXO010000015">
    <property type="protein sequence ID" value="KAF7760603.1"/>
    <property type="molecule type" value="Genomic_DNA"/>
</dbReference>
<dbReference type="SMART" id="SM00173">
    <property type="entry name" value="RAS"/>
    <property type="match status" value="1"/>
</dbReference>
<feature type="compositionally biased region" description="Low complexity" evidence="5">
    <location>
        <begin position="275"/>
        <end position="293"/>
    </location>
</feature>
<dbReference type="GO" id="GO:0000329">
    <property type="term" value="C:fungal-type vacuole membrane"/>
    <property type="evidence" value="ECO:0007669"/>
    <property type="project" value="TreeGrafter"/>
</dbReference>
<dbReference type="PANTHER" id="PTHR47981:SF20">
    <property type="entry name" value="RAS-RELATED PROTEIN RAB-7A"/>
    <property type="match status" value="1"/>
</dbReference>
<dbReference type="GO" id="GO:0005770">
    <property type="term" value="C:late endosome"/>
    <property type="evidence" value="ECO:0007669"/>
    <property type="project" value="TreeGrafter"/>
</dbReference>
<dbReference type="InterPro" id="IPR005225">
    <property type="entry name" value="Small_GTP-bd"/>
</dbReference>
<dbReference type="PROSITE" id="PS51419">
    <property type="entry name" value="RAB"/>
    <property type="match status" value="1"/>
</dbReference>
<dbReference type="SUPFAM" id="SSF52540">
    <property type="entry name" value="P-loop containing nucleoside triphosphate hydrolases"/>
    <property type="match status" value="1"/>
</dbReference>